<evidence type="ECO:0000313" key="2">
    <source>
        <dbReference type="EMBL" id="GBO44845.1"/>
    </source>
</evidence>
<gene>
    <name evidence="2" type="ORF">AVEN_124830_1</name>
    <name evidence="1" type="ORF">AVEN_204078_1</name>
</gene>
<keyword evidence="3" id="KW-1185">Reference proteome</keyword>
<proteinExistence type="predicted"/>
<dbReference type="AlphaFoldDB" id="A0A4Y2X550"/>
<sequence>MSQRRRRRFQIRNLITPKNYRVEHISHGELSFSILVSTTTMPLRKKFVSRDALRQPVRQDSVIIGAKYVTVKVTPDWFEFPLLTNFRPHRAHFEAG</sequence>
<comment type="caution">
    <text evidence="2">The sequence shown here is derived from an EMBL/GenBank/DDBJ whole genome shotgun (WGS) entry which is preliminary data.</text>
</comment>
<accession>A0A4Y2X550</accession>
<evidence type="ECO:0000313" key="1">
    <source>
        <dbReference type="EMBL" id="GBO44722.1"/>
    </source>
</evidence>
<protein>
    <submittedName>
        <fullName evidence="2">Uncharacterized protein</fullName>
    </submittedName>
</protein>
<dbReference type="Proteomes" id="UP000499080">
    <property type="component" value="Unassembled WGS sequence"/>
</dbReference>
<organism evidence="2 3">
    <name type="scientific">Araneus ventricosus</name>
    <name type="common">Orbweaver spider</name>
    <name type="synonym">Epeira ventricosa</name>
    <dbReference type="NCBI Taxonomy" id="182803"/>
    <lineage>
        <taxon>Eukaryota</taxon>
        <taxon>Metazoa</taxon>
        <taxon>Ecdysozoa</taxon>
        <taxon>Arthropoda</taxon>
        <taxon>Chelicerata</taxon>
        <taxon>Arachnida</taxon>
        <taxon>Araneae</taxon>
        <taxon>Araneomorphae</taxon>
        <taxon>Entelegynae</taxon>
        <taxon>Araneoidea</taxon>
        <taxon>Araneidae</taxon>
        <taxon>Araneus</taxon>
    </lineage>
</organism>
<evidence type="ECO:0000313" key="3">
    <source>
        <dbReference type="Proteomes" id="UP000499080"/>
    </source>
</evidence>
<dbReference type="EMBL" id="BGPR01071575">
    <property type="protein sequence ID" value="GBO44722.1"/>
    <property type="molecule type" value="Genomic_DNA"/>
</dbReference>
<reference evidence="2 3" key="1">
    <citation type="journal article" date="2019" name="Sci. Rep.">
        <title>Orb-weaving spider Araneus ventricosus genome elucidates the spidroin gene catalogue.</title>
        <authorList>
            <person name="Kono N."/>
            <person name="Nakamura H."/>
            <person name="Ohtoshi R."/>
            <person name="Moran D.A.P."/>
            <person name="Shinohara A."/>
            <person name="Yoshida Y."/>
            <person name="Fujiwara M."/>
            <person name="Mori M."/>
            <person name="Tomita M."/>
            <person name="Arakawa K."/>
        </authorList>
    </citation>
    <scope>NUCLEOTIDE SEQUENCE [LARGE SCALE GENOMIC DNA]</scope>
</reference>
<name>A0A4Y2X550_ARAVE</name>
<dbReference type="EMBL" id="BGPR01071752">
    <property type="protein sequence ID" value="GBO44845.1"/>
    <property type="molecule type" value="Genomic_DNA"/>
</dbReference>